<reference evidence="11" key="2">
    <citation type="submission" date="2023-05" db="EMBL/GenBank/DDBJ databases">
        <authorList>
            <consortium name="Lawrence Berkeley National Laboratory"/>
            <person name="Steindorff A."/>
            <person name="Hensen N."/>
            <person name="Bonometti L."/>
            <person name="Westerberg I."/>
            <person name="Brannstrom I.O."/>
            <person name="Guillou S."/>
            <person name="Cros-Aarteil S."/>
            <person name="Calhoun S."/>
            <person name="Haridas S."/>
            <person name="Kuo A."/>
            <person name="Mondo S."/>
            <person name="Pangilinan J."/>
            <person name="Riley R."/>
            <person name="Labutti K."/>
            <person name="Andreopoulos B."/>
            <person name="Lipzen A."/>
            <person name="Chen C."/>
            <person name="Yanf M."/>
            <person name="Daum C."/>
            <person name="Ng V."/>
            <person name="Clum A."/>
            <person name="Ohm R."/>
            <person name="Martin F."/>
            <person name="Silar P."/>
            <person name="Natvig D."/>
            <person name="Lalanne C."/>
            <person name="Gautier V."/>
            <person name="Ament-Velasquez S.L."/>
            <person name="Kruys A."/>
            <person name="Hutchinson M.I."/>
            <person name="Powell A.J."/>
            <person name="Barry K."/>
            <person name="Miller A.N."/>
            <person name="Grigoriev I.V."/>
            <person name="Debuchy R."/>
            <person name="Gladieux P."/>
            <person name="Thoren M.H."/>
            <person name="Johannesson H."/>
        </authorList>
    </citation>
    <scope>NUCLEOTIDE SEQUENCE</scope>
    <source>
        <strain evidence="11">PSN309</strain>
    </source>
</reference>
<gene>
    <name evidence="11" type="ORF">QBC35DRAFT_445260</name>
</gene>
<reference evidence="11" key="1">
    <citation type="journal article" date="2023" name="Mol. Phylogenet. Evol.">
        <title>Genome-scale phylogeny and comparative genomics of the fungal order Sordariales.</title>
        <authorList>
            <person name="Hensen N."/>
            <person name="Bonometti L."/>
            <person name="Westerberg I."/>
            <person name="Brannstrom I.O."/>
            <person name="Guillou S."/>
            <person name="Cros-Aarteil S."/>
            <person name="Calhoun S."/>
            <person name="Haridas S."/>
            <person name="Kuo A."/>
            <person name="Mondo S."/>
            <person name="Pangilinan J."/>
            <person name="Riley R."/>
            <person name="LaButti K."/>
            <person name="Andreopoulos B."/>
            <person name="Lipzen A."/>
            <person name="Chen C."/>
            <person name="Yan M."/>
            <person name="Daum C."/>
            <person name="Ng V."/>
            <person name="Clum A."/>
            <person name="Steindorff A."/>
            <person name="Ohm R.A."/>
            <person name="Martin F."/>
            <person name="Silar P."/>
            <person name="Natvig D.O."/>
            <person name="Lalanne C."/>
            <person name="Gautier V."/>
            <person name="Ament-Velasquez S.L."/>
            <person name="Kruys A."/>
            <person name="Hutchinson M.I."/>
            <person name="Powell A.J."/>
            <person name="Barry K."/>
            <person name="Miller A.N."/>
            <person name="Grigoriev I.V."/>
            <person name="Debuchy R."/>
            <person name="Gladieux P."/>
            <person name="Hiltunen Thoren M."/>
            <person name="Johannesson H."/>
        </authorList>
    </citation>
    <scope>NUCLEOTIDE SEQUENCE</scope>
    <source>
        <strain evidence="11">PSN309</strain>
    </source>
</reference>
<feature type="domain" description="RING-type" evidence="10">
    <location>
        <begin position="34"/>
        <end position="265"/>
    </location>
</feature>
<evidence type="ECO:0000256" key="1">
    <source>
        <dbReference type="ARBA" id="ARBA00001798"/>
    </source>
</evidence>
<dbReference type="InterPro" id="IPR002867">
    <property type="entry name" value="IBR_dom"/>
</dbReference>
<dbReference type="AlphaFoldDB" id="A0AAN6WIC4"/>
<dbReference type="SMART" id="SM00647">
    <property type="entry name" value="IBR"/>
    <property type="match status" value="1"/>
</dbReference>
<evidence type="ECO:0000313" key="11">
    <source>
        <dbReference type="EMBL" id="KAK4182381.1"/>
    </source>
</evidence>
<proteinExistence type="predicted"/>
<evidence type="ECO:0000256" key="9">
    <source>
        <dbReference type="SAM" id="MobiDB-lite"/>
    </source>
</evidence>
<keyword evidence="5" id="KW-0677">Repeat</keyword>
<feature type="region of interest" description="Disordered" evidence="9">
    <location>
        <begin position="1"/>
        <end position="33"/>
    </location>
</feature>
<evidence type="ECO:0000259" key="10">
    <source>
        <dbReference type="PROSITE" id="PS51873"/>
    </source>
</evidence>
<dbReference type="Pfam" id="PF01485">
    <property type="entry name" value="IBR"/>
    <property type="match status" value="1"/>
</dbReference>
<evidence type="ECO:0000256" key="7">
    <source>
        <dbReference type="ARBA" id="ARBA00022786"/>
    </source>
</evidence>
<keyword evidence="4" id="KW-0479">Metal-binding</keyword>
<sequence length="265" mass="29190">MAAVKSLNASQRPTTPTTAHTSATAPSPISVPEEKRQCHGCSRQLAVSRNFPARPFTPGCRHPRVDTCLDCVLKHIRVSVIPGPSPSLQPPRQPSVDVRCTESCPPESCPEIIPYERIQLYADAEVKNVYDELLTRKLLEQDENFIWCAHGCGQGQIHEGGKAQPIVTCTNCNKKTCFNHRGPWHEGIPCEEYGKTAAFSFGSSSARTYAKTKVEGYCNKLRERSRVATAAVKTHLDKSFLLTVSVAKVKSCPKCERDIDTKPGL</sequence>
<comment type="caution">
    <text evidence="11">The sequence shown here is derived from an EMBL/GenBank/DDBJ whole genome shotgun (WGS) entry which is preliminary data.</text>
</comment>
<dbReference type="PANTHER" id="PTHR11685">
    <property type="entry name" value="RBR FAMILY RING FINGER AND IBR DOMAIN-CONTAINING"/>
    <property type="match status" value="1"/>
</dbReference>
<dbReference type="GO" id="GO:0061630">
    <property type="term" value="F:ubiquitin protein ligase activity"/>
    <property type="evidence" value="ECO:0007669"/>
    <property type="project" value="UniProtKB-EC"/>
</dbReference>
<evidence type="ECO:0000256" key="3">
    <source>
        <dbReference type="ARBA" id="ARBA00022679"/>
    </source>
</evidence>
<dbReference type="EC" id="2.3.2.31" evidence="2"/>
<evidence type="ECO:0000256" key="8">
    <source>
        <dbReference type="ARBA" id="ARBA00022833"/>
    </source>
</evidence>
<dbReference type="InterPro" id="IPR031127">
    <property type="entry name" value="E3_UB_ligase_RBR"/>
</dbReference>
<dbReference type="EMBL" id="MU864669">
    <property type="protein sequence ID" value="KAK4182381.1"/>
    <property type="molecule type" value="Genomic_DNA"/>
</dbReference>
<dbReference type="PROSITE" id="PS51873">
    <property type="entry name" value="TRIAD"/>
    <property type="match status" value="1"/>
</dbReference>
<dbReference type="SUPFAM" id="SSF57850">
    <property type="entry name" value="RING/U-box"/>
    <property type="match status" value="1"/>
</dbReference>
<keyword evidence="6" id="KW-0863">Zinc-finger</keyword>
<evidence type="ECO:0000256" key="4">
    <source>
        <dbReference type="ARBA" id="ARBA00022723"/>
    </source>
</evidence>
<evidence type="ECO:0000313" key="12">
    <source>
        <dbReference type="Proteomes" id="UP001302126"/>
    </source>
</evidence>
<keyword evidence="3" id="KW-0808">Transferase</keyword>
<feature type="compositionally biased region" description="Low complexity" evidence="9">
    <location>
        <begin position="13"/>
        <end position="30"/>
    </location>
</feature>
<keyword evidence="7" id="KW-0833">Ubl conjugation pathway</keyword>
<keyword evidence="8" id="KW-0862">Zinc</keyword>
<dbReference type="Proteomes" id="UP001302126">
    <property type="component" value="Unassembled WGS sequence"/>
</dbReference>
<keyword evidence="12" id="KW-1185">Reference proteome</keyword>
<organism evidence="11 12">
    <name type="scientific">Podospora australis</name>
    <dbReference type="NCBI Taxonomy" id="1536484"/>
    <lineage>
        <taxon>Eukaryota</taxon>
        <taxon>Fungi</taxon>
        <taxon>Dikarya</taxon>
        <taxon>Ascomycota</taxon>
        <taxon>Pezizomycotina</taxon>
        <taxon>Sordariomycetes</taxon>
        <taxon>Sordariomycetidae</taxon>
        <taxon>Sordariales</taxon>
        <taxon>Podosporaceae</taxon>
        <taxon>Podospora</taxon>
    </lineage>
</organism>
<comment type="catalytic activity">
    <reaction evidence="1">
        <text>[E2 ubiquitin-conjugating enzyme]-S-ubiquitinyl-L-cysteine + [acceptor protein]-L-lysine = [E2 ubiquitin-conjugating enzyme]-L-cysteine + [acceptor protein]-N(6)-ubiquitinyl-L-lysine.</text>
        <dbReference type="EC" id="2.3.2.31"/>
    </reaction>
</comment>
<name>A0AAN6WIC4_9PEZI</name>
<evidence type="ECO:0000256" key="5">
    <source>
        <dbReference type="ARBA" id="ARBA00022737"/>
    </source>
</evidence>
<evidence type="ECO:0000256" key="2">
    <source>
        <dbReference type="ARBA" id="ARBA00012251"/>
    </source>
</evidence>
<protein>
    <recommendedName>
        <fullName evidence="2">RBR-type E3 ubiquitin transferase</fullName>
        <ecNumber evidence="2">2.3.2.31</ecNumber>
    </recommendedName>
</protein>
<evidence type="ECO:0000256" key="6">
    <source>
        <dbReference type="ARBA" id="ARBA00022771"/>
    </source>
</evidence>
<dbReference type="GO" id="GO:0008270">
    <property type="term" value="F:zinc ion binding"/>
    <property type="evidence" value="ECO:0007669"/>
    <property type="project" value="UniProtKB-KW"/>
</dbReference>
<dbReference type="InterPro" id="IPR044066">
    <property type="entry name" value="TRIAD_supradom"/>
</dbReference>
<dbReference type="GO" id="GO:0016567">
    <property type="term" value="P:protein ubiquitination"/>
    <property type="evidence" value="ECO:0007669"/>
    <property type="project" value="InterPro"/>
</dbReference>
<accession>A0AAN6WIC4</accession>